<evidence type="ECO:0000256" key="2">
    <source>
        <dbReference type="ARBA" id="ARBA00022670"/>
    </source>
</evidence>
<dbReference type="InterPro" id="IPR036852">
    <property type="entry name" value="Peptidase_S8/S53_dom_sf"/>
</dbReference>
<protein>
    <submittedName>
        <fullName evidence="8">Subtilase family protein</fullName>
    </submittedName>
</protein>
<keyword evidence="3" id="KW-0378">Hydrolase</keyword>
<evidence type="ECO:0000256" key="5">
    <source>
        <dbReference type="PROSITE-ProRule" id="PRU01240"/>
    </source>
</evidence>
<proteinExistence type="inferred from homology"/>
<keyword evidence="6" id="KW-0472">Membrane</keyword>
<comment type="similarity">
    <text evidence="1 5">Belongs to the peptidase S8 family.</text>
</comment>
<dbReference type="PROSITE" id="PS51892">
    <property type="entry name" value="SUBTILASE"/>
    <property type="match status" value="1"/>
</dbReference>
<dbReference type="GO" id="GO:0006508">
    <property type="term" value="P:proteolysis"/>
    <property type="evidence" value="ECO:0007669"/>
    <property type="project" value="UniProtKB-KW"/>
</dbReference>
<keyword evidence="6" id="KW-0812">Transmembrane</keyword>
<feature type="transmembrane region" description="Helical" evidence="6">
    <location>
        <begin position="248"/>
        <end position="267"/>
    </location>
</feature>
<comment type="caution">
    <text evidence="8">The sequence shown here is derived from an EMBL/GenBank/DDBJ whole genome shotgun (WGS) entry which is preliminary data.</text>
</comment>
<evidence type="ECO:0000313" key="8">
    <source>
        <dbReference type="EMBL" id="TWG23713.1"/>
    </source>
</evidence>
<organism evidence="8 9">
    <name type="scientific">Actinoplanes teichomyceticus</name>
    <dbReference type="NCBI Taxonomy" id="1867"/>
    <lineage>
        <taxon>Bacteria</taxon>
        <taxon>Bacillati</taxon>
        <taxon>Actinomycetota</taxon>
        <taxon>Actinomycetes</taxon>
        <taxon>Micromonosporales</taxon>
        <taxon>Micromonosporaceae</taxon>
        <taxon>Actinoplanes</taxon>
    </lineage>
</organism>
<dbReference type="Gene3D" id="3.40.50.200">
    <property type="entry name" value="Peptidase S8/S53 domain"/>
    <property type="match status" value="1"/>
</dbReference>
<dbReference type="Proteomes" id="UP000320239">
    <property type="component" value="Unassembled WGS sequence"/>
</dbReference>
<keyword evidence="6" id="KW-1133">Transmembrane helix</keyword>
<dbReference type="InterPro" id="IPR050131">
    <property type="entry name" value="Peptidase_S8_subtilisin-like"/>
</dbReference>
<dbReference type="InterPro" id="IPR000209">
    <property type="entry name" value="Peptidase_S8/S53_dom"/>
</dbReference>
<evidence type="ECO:0000313" key="9">
    <source>
        <dbReference type="Proteomes" id="UP000320239"/>
    </source>
</evidence>
<keyword evidence="4" id="KW-0720">Serine protease</keyword>
<dbReference type="PANTHER" id="PTHR43806">
    <property type="entry name" value="PEPTIDASE S8"/>
    <property type="match status" value="1"/>
</dbReference>
<evidence type="ECO:0000256" key="3">
    <source>
        <dbReference type="ARBA" id="ARBA00022801"/>
    </source>
</evidence>
<keyword evidence="2" id="KW-0645">Protease</keyword>
<dbReference type="SUPFAM" id="SSF52743">
    <property type="entry name" value="Subtilisin-like"/>
    <property type="match status" value="1"/>
</dbReference>
<dbReference type="GO" id="GO:0004252">
    <property type="term" value="F:serine-type endopeptidase activity"/>
    <property type="evidence" value="ECO:0007669"/>
    <property type="project" value="InterPro"/>
</dbReference>
<gene>
    <name evidence="8" type="ORF">FHX34_102264</name>
</gene>
<name>A0A561WIQ5_ACTTI</name>
<evidence type="ECO:0000259" key="7">
    <source>
        <dbReference type="Pfam" id="PF00082"/>
    </source>
</evidence>
<accession>A0A561WIQ5</accession>
<comment type="caution">
    <text evidence="5">Lacks conserved residue(s) required for the propagation of feature annotation.</text>
</comment>
<dbReference type="PANTHER" id="PTHR43806:SF11">
    <property type="entry name" value="CEREVISIN-RELATED"/>
    <property type="match status" value="1"/>
</dbReference>
<reference evidence="8 9" key="1">
    <citation type="submission" date="2019-06" db="EMBL/GenBank/DDBJ databases">
        <title>Sequencing the genomes of 1000 actinobacteria strains.</title>
        <authorList>
            <person name="Klenk H.-P."/>
        </authorList>
    </citation>
    <scope>NUCLEOTIDE SEQUENCE [LARGE SCALE GENOMIC DNA]</scope>
    <source>
        <strain evidence="8 9">DSM 43866</strain>
    </source>
</reference>
<sequence>MIAAGPPDTGPVTGLAPRATILPVRVVGENAASRDPADPADLARGVDLALRGGAEVIVVAAASYRDSPSLRAAVAAAVARDVPVIAAAGELGADRDGNPTPYPAAHPDVIGVGAIDRDGRIAPGSPHGDYVDLVAPGVAVPTLQGGDGPADALAEADGTALAAGYVGATAALIRNRHGRMPVARLTRLLTASASPAAGGDAFGAGVVNPYAAVTGRLAEQPARALPALPAPPADRTGAQHRRRVAACAATAVAAVAVGAVLLAAAALRRSRRQGWRPVLAARLPTDEPVEPGPPVMLLEQLDRFG</sequence>
<dbReference type="RefSeq" id="WP_164465873.1">
    <property type="nucleotide sequence ID" value="NZ_BOMX01000039.1"/>
</dbReference>
<evidence type="ECO:0000256" key="1">
    <source>
        <dbReference type="ARBA" id="ARBA00011073"/>
    </source>
</evidence>
<dbReference type="EMBL" id="VIWY01000002">
    <property type="protein sequence ID" value="TWG23713.1"/>
    <property type="molecule type" value="Genomic_DNA"/>
</dbReference>
<feature type="domain" description="Peptidase S8/S53" evidence="7">
    <location>
        <begin position="2"/>
        <end position="201"/>
    </location>
</feature>
<evidence type="ECO:0000256" key="4">
    <source>
        <dbReference type="ARBA" id="ARBA00022825"/>
    </source>
</evidence>
<dbReference type="AlphaFoldDB" id="A0A561WIQ5"/>
<dbReference type="Pfam" id="PF00082">
    <property type="entry name" value="Peptidase_S8"/>
    <property type="match status" value="1"/>
</dbReference>
<evidence type="ECO:0000256" key="6">
    <source>
        <dbReference type="SAM" id="Phobius"/>
    </source>
</evidence>
<keyword evidence="9" id="KW-1185">Reference proteome</keyword>